<protein>
    <submittedName>
        <fullName evidence="1">Uncharacterized protein</fullName>
    </submittedName>
</protein>
<name>V6LNS8_9EUKA</name>
<reference evidence="1 2" key="1">
    <citation type="journal article" date="2014" name="PLoS Genet.">
        <title>The Genome of Spironucleus salmonicida Highlights a Fish Pathogen Adapted to Fluctuating Environments.</title>
        <authorList>
            <person name="Xu F."/>
            <person name="Jerlstrom-Hultqvist J."/>
            <person name="Einarsson E."/>
            <person name="Astvaldsson A."/>
            <person name="Svard S.G."/>
            <person name="Andersson J.O."/>
        </authorList>
    </citation>
    <scope>NUCLEOTIDE SEQUENCE</scope>
    <source>
        <strain evidence="2">ATCC 50377</strain>
    </source>
</reference>
<dbReference type="VEuPathDB" id="GiardiaDB:SS50377_26121"/>
<sequence>MIIPVELYTGQNQCKLALLYADEYRIAVYIDRCIAFSQPLSQVRLALNAHRNLLRVQYDTYTFILASRYFADLSNSNFIGVFSVVLNRCRRVRLNIFADFIQFGELRFIRAEINSVNLTSDFEVQLNVGISDFSFEFAEARDCRDAFSMLQGVKDEQKMGGVRAVALDVRVRFGAVFDGFE</sequence>
<proteinExistence type="predicted"/>
<evidence type="ECO:0000313" key="1">
    <source>
        <dbReference type="EMBL" id="EST46327.1"/>
    </source>
</evidence>
<reference evidence="2" key="2">
    <citation type="submission" date="2020-12" db="EMBL/GenBank/DDBJ databases">
        <title>New Spironucleus salmonicida genome in near-complete chromosomes.</title>
        <authorList>
            <person name="Xu F."/>
            <person name="Kurt Z."/>
            <person name="Jimenez-Gonzalez A."/>
            <person name="Astvaldsson A."/>
            <person name="Andersson J.O."/>
            <person name="Svard S.G."/>
        </authorList>
    </citation>
    <scope>NUCLEOTIDE SEQUENCE</scope>
    <source>
        <strain evidence="2">ATCC 50377</strain>
    </source>
</reference>
<evidence type="ECO:0000313" key="3">
    <source>
        <dbReference type="Proteomes" id="UP000018208"/>
    </source>
</evidence>
<gene>
    <name evidence="1" type="ORF">SS50377_13638</name>
    <name evidence="2" type="ORF">SS50377_26121</name>
</gene>
<dbReference type="AlphaFoldDB" id="V6LNS8"/>
<dbReference type="EMBL" id="KI546077">
    <property type="protein sequence ID" value="EST46327.1"/>
    <property type="molecule type" value="Genomic_DNA"/>
</dbReference>
<dbReference type="EMBL" id="AUWU02000006">
    <property type="protein sequence ID" value="KAH0571921.1"/>
    <property type="molecule type" value="Genomic_DNA"/>
</dbReference>
<keyword evidence="3" id="KW-1185">Reference proteome</keyword>
<organism evidence="1">
    <name type="scientific">Spironucleus salmonicida</name>
    <dbReference type="NCBI Taxonomy" id="348837"/>
    <lineage>
        <taxon>Eukaryota</taxon>
        <taxon>Metamonada</taxon>
        <taxon>Diplomonadida</taxon>
        <taxon>Hexamitidae</taxon>
        <taxon>Hexamitinae</taxon>
        <taxon>Spironucleus</taxon>
    </lineage>
</organism>
<evidence type="ECO:0000313" key="2">
    <source>
        <dbReference type="EMBL" id="KAH0571921.1"/>
    </source>
</evidence>
<accession>V6LNS8</accession>
<dbReference type="Proteomes" id="UP000018208">
    <property type="component" value="Unassembled WGS sequence"/>
</dbReference>